<evidence type="ECO:0008006" key="4">
    <source>
        <dbReference type="Google" id="ProtNLM"/>
    </source>
</evidence>
<keyword evidence="1" id="KW-0472">Membrane</keyword>
<evidence type="ECO:0000313" key="2">
    <source>
        <dbReference type="EMBL" id="SHM41957.1"/>
    </source>
</evidence>
<name>A0A1M7INJ5_RUMFL</name>
<sequence length="161" mass="18234">MDLEKILEKGLVIFIALAAIAFSVSILFLVLMSAVKEKKKRARCTERVVAEVIHFTDVSFYDREKDTTYSERAPVYEYSYKGELCRCTGKCSGSWIKKKPAGTHVELLVDPENPRSFICPEEERHGRIQAIKGICIFVGAVMLVVLGIYLTKTYLESLSEF</sequence>
<keyword evidence="1" id="KW-0812">Transmembrane</keyword>
<feature type="transmembrane region" description="Helical" evidence="1">
    <location>
        <begin position="12"/>
        <end position="35"/>
    </location>
</feature>
<dbReference type="AlphaFoldDB" id="A0A1M7INJ5"/>
<protein>
    <recommendedName>
        <fullName evidence="4">DUF3592 domain-containing protein</fullName>
    </recommendedName>
</protein>
<feature type="transmembrane region" description="Helical" evidence="1">
    <location>
        <begin position="130"/>
        <end position="151"/>
    </location>
</feature>
<dbReference type="EMBL" id="FRCT01000004">
    <property type="protein sequence ID" value="SHM41957.1"/>
    <property type="molecule type" value="Genomic_DNA"/>
</dbReference>
<accession>A0A1M7INJ5</accession>
<reference evidence="2 3" key="1">
    <citation type="submission" date="2016-11" db="EMBL/GenBank/DDBJ databases">
        <authorList>
            <person name="Jaros S."/>
            <person name="Januszkiewicz K."/>
            <person name="Wedrychowicz H."/>
        </authorList>
    </citation>
    <scope>NUCLEOTIDE SEQUENCE [LARGE SCALE GENOMIC DNA]</scope>
    <source>
        <strain evidence="2 3">Y1</strain>
    </source>
</reference>
<evidence type="ECO:0000313" key="3">
    <source>
        <dbReference type="Proteomes" id="UP000184394"/>
    </source>
</evidence>
<gene>
    <name evidence="2" type="ORF">SAMN04487860_104210</name>
</gene>
<organism evidence="2 3">
    <name type="scientific">Ruminococcus flavefaciens</name>
    <dbReference type="NCBI Taxonomy" id="1265"/>
    <lineage>
        <taxon>Bacteria</taxon>
        <taxon>Bacillati</taxon>
        <taxon>Bacillota</taxon>
        <taxon>Clostridia</taxon>
        <taxon>Eubacteriales</taxon>
        <taxon>Oscillospiraceae</taxon>
        <taxon>Ruminococcus</taxon>
    </lineage>
</organism>
<proteinExistence type="predicted"/>
<evidence type="ECO:0000256" key="1">
    <source>
        <dbReference type="SAM" id="Phobius"/>
    </source>
</evidence>
<dbReference type="Proteomes" id="UP000184394">
    <property type="component" value="Unassembled WGS sequence"/>
</dbReference>
<dbReference type="OrthoDB" id="1819657at2"/>
<keyword evidence="1" id="KW-1133">Transmembrane helix</keyword>